<evidence type="ECO:0000313" key="2">
    <source>
        <dbReference type="Proteomes" id="UP000184488"/>
    </source>
</evidence>
<dbReference type="Proteomes" id="UP000184488">
    <property type="component" value="Unassembled WGS sequence"/>
</dbReference>
<protein>
    <submittedName>
        <fullName evidence="1">Four helix bundle protein</fullName>
    </submittedName>
</protein>
<evidence type="ECO:0000313" key="1">
    <source>
        <dbReference type="EMBL" id="SHI43516.1"/>
    </source>
</evidence>
<name>A0A1M6B486_9FLAO</name>
<dbReference type="CDD" id="cd16377">
    <property type="entry name" value="23S_rRNA_IVP_like"/>
    <property type="match status" value="1"/>
</dbReference>
<proteinExistence type="predicted"/>
<dbReference type="InterPro" id="IPR012657">
    <property type="entry name" value="23S_rRNA-intervening_sequence"/>
</dbReference>
<dbReference type="SUPFAM" id="SSF158446">
    <property type="entry name" value="IVS-encoded protein-like"/>
    <property type="match status" value="1"/>
</dbReference>
<reference evidence="2" key="1">
    <citation type="submission" date="2016-11" db="EMBL/GenBank/DDBJ databases">
        <authorList>
            <person name="Varghese N."/>
            <person name="Submissions S."/>
        </authorList>
    </citation>
    <scope>NUCLEOTIDE SEQUENCE [LARGE SCALE GENOMIC DNA]</scope>
    <source>
        <strain evidence="2">DSM 18829</strain>
    </source>
</reference>
<organism evidence="1 2">
    <name type="scientific">Flavobacterium terrae</name>
    <dbReference type="NCBI Taxonomy" id="415425"/>
    <lineage>
        <taxon>Bacteria</taxon>
        <taxon>Pseudomonadati</taxon>
        <taxon>Bacteroidota</taxon>
        <taxon>Flavobacteriia</taxon>
        <taxon>Flavobacteriales</taxon>
        <taxon>Flavobacteriaceae</taxon>
        <taxon>Flavobacterium</taxon>
    </lineage>
</organism>
<dbReference type="PANTHER" id="PTHR38471:SF2">
    <property type="entry name" value="FOUR HELIX BUNDLE PROTEIN"/>
    <property type="match status" value="1"/>
</dbReference>
<dbReference type="STRING" id="415425.SAMN05444363_0549"/>
<keyword evidence="2" id="KW-1185">Reference proteome</keyword>
<dbReference type="AlphaFoldDB" id="A0A1M6B486"/>
<dbReference type="NCBIfam" id="TIGR02436">
    <property type="entry name" value="four helix bundle protein"/>
    <property type="match status" value="1"/>
</dbReference>
<dbReference type="EMBL" id="FQZI01000001">
    <property type="protein sequence ID" value="SHI43516.1"/>
    <property type="molecule type" value="Genomic_DNA"/>
</dbReference>
<dbReference type="NCBIfam" id="NF008911">
    <property type="entry name" value="PRK12275.1-2"/>
    <property type="match status" value="1"/>
</dbReference>
<accession>A0A1M6B486</accession>
<gene>
    <name evidence="1" type="ORF">SAMN05444363_0549</name>
</gene>
<dbReference type="PANTHER" id="PTHR38471">
    <property type="entry name" value="FOUR HELIX BUNDLE PROTEIN"/>
    <property type="match status" value="1"/>
</dbReference>
<sequence length="126" mass="14357">MISRKMGGINSYKDLLIWQKGITLVVKVYKLTRSFPQEELYALTNQIKRAAISIPSNIAEGYGRNTDKAFSHFIDISRGSLNELETQLIIAKELLFITDIDLYNEILLLIEEESKMINAFSKTLKG</sequence>
<dbReference type="Gene3D" id="1.20.1440.60">
    <property type="entry name" value="23S rRNA-intervening sequence"/>
    <property type="match status" value="1"/>
</dbReference>
<dbReference type="Pfam" id="PF05635">
    <property type="entry name" value="23S_rRNA_IVP"/>
    <property type="match status" value="1"/>
</dbReference>
<dbReference type="InterPro" id="IPR036583">
    <property type="entry name" value="23S_rRNA_IVS_sf"/>
</dbReference>